<keyword evidence="4 7" id="KW-0812">Transmembrane</keyword>
<feature type="transmembrane region" description="Helical" evidence="8">
    <location>
        <begin position="29"/>
        <end position="46"/>
    </location>
</feature>
<feature type="transmembrane region" description="Helical" evidence="8">
    <location>
        <begin position="84"/>
        <end position="103"/>
    </location>
</feature>
<evidence type="ECO:0000313" key="10">
    <source>
        <dbReference type="Proteomes" id="UP000226257"/>
    </source>
</evidence>
<dbReference type="PANTHER" id="PTHR30561">
    <property type="entry name" value="SMR FAMILY PROTON-DEPENDENT DRUG EFFLUX TRANSPORTER SUGE"/>
    <property type="match status" value="1"/>
</dbReference>
<dbReference type="Pfam" id="PF00893">
    <property type="entry name" value="Multi_Drug_Res"/>
    <property type="match status" value="1"/>
</dbReference>
<comment type="subcellular location">
    <subcellularLocation>
        <location evidence="1 7">Cell membrane</location>
        <topology evidence="1 7">Multi-pass membrane protein</topology>
    </subcellularLocation>
</comment>
<dbReference type="Proteomes" id="UP000226257">
    <property type="component" value="Unassembled WGS sequence"/>
</dbReference>
<evidence type="ECO:0000256" key="3">
    <source>
        <dbReference type="ARBA" id="ARBA00022475"/>
    </source>
</evidence>
<dbReference type="GO" id="GO:0022857">
    <property type="term" value="F:transmembrane transporter activity"/>
    <property type="evidence" value="ECO:0007669"/>
    <property type="project" value="InterPro"/>
</dbReference>
<sequence length="117" mass="13256">MKKSAWFYVILTCIFELFWVFGFNTAQTWWQWIIIISIILLDFYFLSKACENLATGTVYAIFAGAGTVGTALMDIFLFGQKFSLGKLFFLVVIITGVIGLKLADNKEEKENMKGIDS</sequence>
<evidence type="ECO:0000256" key="4">
    <source>
        <dbReference type="ARBA" id="ARBA00022692"/>
    </source>
</evidence>
<name>A0A9X7BD50_BACCE</name>
<dbReference type="PANTHER" id="PTHR30561:SF7">
    <property type="entry name" value="GUANIDINIUM EFFLUX SYSTEM SUBUNIT GDNC-RELATED"/>
    <property type="match status" value="1"/>
</dbReference>
<keyword evidence="3" id="KW-1003">Cell membrane</keyword>
<evidence type="ECO:0000256" key="7">
    <source>
        <dbReference type="RuleBase" id="RU003942"/>
    </source>
</evidence>
<dbReference type="EMBL" id="NVDQ01000017">
    <property type="protein sequence ID" value="PFV08632.1"/>
    <property type="molecule type" value="Genomic_DNA"/>
</dbReference>
<evidence type="ECO:0000313" key="9">
    <source>
        <dbReference type="EMBL" id="PFV08632.1"/>
    </source>
</evidence>
<comment type="similarity">
    <text evidence="7">Belongs to the drug/metabolite transporter (DMT) superfamily. Small multidrug resistance (SMR) (TC 2.A.7.1) family.</text>
</comment>
<dbReference type="FunFam" id="1.10.3730.20:FF:000001">
    <property type="entry name" value="Quaternary ammonium compound resistance transporter SugE"/>
    <property type="match status" value="1"/>
</dbReference>
<keyword evidence="5 8" id="KW-1133">Transmembrane helix</keyword>
<dbReference type="SUPFAM" id="SSF103481">
    <property type="entry name" value="Multidrug resistance efflux transporter EmrE"/>
    <property type="match status" value="1"/>
</dbReference>
<dbReference type="RefSeq" id="WP_098659997.1">
    <property type="nucleotide sequence ID" value="NZ_NVDQ01000017.1"/>
</dbReference>
<evidence type="ECO:0000256" key="2">
    <source>
        <dbReference type="ARBA" id="ARBA00022448"/>
    </source>
</evidence>
<proteinExistence type="inferred from homology"/>
<evidence type="ECO:0000256" key="5">
    <source>
        <dbReference type="ARBA" id="ARBA00022989"/>
    </source>
</evidence>
<organism evidence="9 10">
    <name type="scientific">Bacillus cereus</name>
    <dbReference type="NCBI Taxonomy" id="1396"/>
    <lineage>
        <taxon>Bacteria</taxon>
        <taxon>Bacillati</taxon>
        <taxon>Bacillota</taxon>
        <taxon>Bacilli</taxon>
        <taxon>Bacillales</taxon>
        <taxon>Bacillaceae</taxon>
        <taxon>Bacillus</taxon>
        <taxon>Bacillus cereus group</taxon>
    </lineage>
</organism>
<keyword evidence="2" id="KW-0813">Transport</keyword>
<comment type="caution">
    <text evidence="9">The sequence shown here is derived from an EMBL/GenBank/DDBJ whole genome shotgun (WGS) entry which is preliminary data.</text>
</comment>
<evidence type="ECO:0000256" key="8">
    <source>
        <dbReference type="SAM" id="Phobius"/>
    </source>
</evidence>
<gene>
    <name evidence="9" type="ORF">COK98_08830</name>
</gene>
<keyword evidence="6 8" id="KW-0472">Membrane</keyword>
<feature type="transmembrane region" description="Helical" evidence="8">
    <location>
        <begin position="58"/>
        <end position="78"/>
    </location>
</feature>
<evidence type="ECO:0000256" key="1">
    <source>
        <dbReference type="ARBA" id="ARBA00004651"/>
    </source>
</evidence>
<dbReference type="InterPro" id="IPR045324">
    <property type="entry name" value="Small_multidrug_res"/>
</dbReference>
<reference evidence="9 10" key="1">
    <citation type="submission" date="2017-09" db="EMBL/GenBank/DDBJ databases">
        <title>Large-scale bioinformatics analysis of Bacillus genomes uncovers conserved roles of natural products in bacterial physiology.</title>
        <authorList>
            <consortium name="Agbiome Team Llc"/>
            <person name="Bleich R.M."/>
            <person name="Grubbs K.J."/>
            <person name="Santa Maria K.C."/>
            <person name="Allen S.E."/>
            <person name="Farag S."/>
            <person name="Shank E.A."/>
            <person name="Bowers A."/>
        </authorList>
    </citation>
    <scope>NUCLEOTIDE SEQUENCE [LARGE SCALE GENOMIC DNA]</scope>
    <source>
        <strain evidence="9 10">AFS060282</strain>
    </source>
</reference>
<dbReference type="Gene3D" id="1.10.3730.20">
    <property type="match status" value="1"/>
</dbReference>
<dbReference type="InterPro" id="IPR037185">
    <property type="entry name" value="EmrE-like"/>
</dbReference>
<dbReference type="AlphaFoldDB" id="A0A9X7BD50"/>
<feature type="transmembrane region" description="Helical" evidence="8">
    <location>
        <begin position="5"/>
        <end position="23"/>
    </location>
</feature>
<evidence type="ECO:0000256" key="6">
    <source>
        <dbReference type="ARBA" id="ARBA00023136"/>
    </source>
</evidence>
<dbReference type="GO" id="GO:0005886">
    <property type="term" value="C:plasma membrane"/>
    <property type="evidence" value="ECO:0007669"/>
    <property type="project" value="UniProtKB-SubCell"/>
</dbReference>
<dbReference type="InterPro" id="IPR000390">
    <property type="entry name" value="Small_drug/metabolite_transptr"/>
</dbReference>
<protein>
    <submittedName>
        <fullName evidence="9">Ligand-binding protein SH3</fullName>
    </submittedName>
</protein>
<accession>A0A9X7BD50</accession>